<organism evidence="2 3">
    <name type="scientific">Mycteria americana</name>
    <name type="common">Wood stork</name>
    <dbReference type="NCBI Taxonomy" id="33587"/>
    <lineage>
        <taxon>Eukaryota</taxon>
        <taxon>Metazoa</taxon>
        <taxon>Chordata</taxon>
        <taxon>Craniata</taxon>
        <taxon>Vertebrata</taxon>
        <taxon>Euteleostomi</taxon>
        <taxon>Archelosauria</taxon>
        <taxon>Archosauria</taxon>
        <taxon>Dinosauria</taxon>
        <taxon>Saurischia</taxon>
        <taxon>Theropoda</taxon>
        <taxon>Coelurosauria</taxon>
        <taxon>Aves</taxon>
        <taxon>Neognathae</taxon>
        <taxon>Neoaves</taxon>
        <taxon>Aequornithes</taxon>
        <taxon>Ciconiiformes</taxon>
        <taxon>Ciconiidae</taxon>
        <taxon>Mycteria</taxon>
    </lineage>
</organism>
<dbReference type="Proteomes" id="UP001333110">
    <property type="component" value="Unassembled WGS sequence"/>
</dbReference>
<sequence>MKKNNIEGKKEAGELWDKERNKHVPGARGEKPTQAITAFFELNTSAAISGIRNAFTSMKFNRQLGKTKIKVYCMKYLDGSAAVEQSLGWQDLSGCRTFTSYLNSSHGSFPCSWAAGAGKELVPVPEQELLCVPRQYPRPACCPQTQSLGASMLELFSEVKFPVPWGHVAAKALGPWSDTLCCACTAGWTMPPPLMGSFHCSPEVGLARKDGLCVMLQITVNWQWIFLAVACCPTSRRGLCKGPGRLGLLEGMQGTSKQYSQPYSGIDFLKAWSMQPPPFWATNEENCVETSLAERGLFLQKRSGTAKAVLSAVYLLQLGPTVESVHCGGSQYGRVTLAPGATRFQQALRVQKSFSIRERQKFSTGVKH</sequence>
<dbReference type="EMBL" id="JAUNZN010000001">
    <property type="protein sequence ID" value="KAK4830199.1"/>
    <property type="molecule type" value="Genomic_DNA"/>
</dbReference>
<dbReference type="AlphaFoldDB" id="A0AAN7NTG8"/>
<protein>
    <submittedName>
        <fullName evidence="2">Uncharacterized protein</fullName>
    </submittedName>
</protein>
<name>A0AAN7NTG8_MYCAM</name>
<evidence type="ECO:0000313" key="2">
    <source>
        <dbReference type="EMBL" id="KAK4830199.1"/>
    </source>
</evidence>
<feature type="compositionally biased region" description="Basic and acidic residues" evidence="1">
    <location>
        <begin position="1"/>
        <end position="22"/>
    </location>
</feature>
<gene>
    <name evidence="2" type="ORF">QYF61_009266</name>
</gene>
<keyword evidence="3" id="KW-1185">Reference proteome</keyword>
<evidence type="ECO:0000256" key="1">
    <source>
        <dbReference type="SAM" id="MobiDB-lite"/>
    </source>
</evidence>
<comment type="caution">
    <text evidence="2">The sequence shown here is derived from an EMBL/GenBank/DDBJ whole genome shotgun (WGS) entry which is preliminary data.</text>
</comment>
<feature type="region of interest" description="Disordered" evidence="1">
    <location>
        <begin position="1"/>
        <end position="30"/>
    </location>
</feature>
<evidence type="ECO:0000313" key="3">
    <source>
        <dbReference type="Proteomes" id="UP001333110"/>
    </source>
</evidence>
<reference evidence="2 3" key="1">
    <citation type="journal article" date="2023" name="J. Hered.">
        <title>Chromosome-level genome of the wood stork (Mycteria americana) provides insight into avian chromosome evolution.</title>
        <authorList>
            <person name="Flamio R. Jr."/>
            <person name="Ramstad K.M."/>
        </authorList>
    </citation>
    <scope>NUCLEOTIDE SEQUENCE [LARGE SCALE GENOMIC DNA]</scope>
    <source>
        <strain evidence="2">JAX WOST 10</strain>
    </source>
</reference>
<proteinExistence type="predicted"/>
<accession>A0AAN7NTG8</accession>